<accession>A0ABR1M0W7</accession>
<name>A0ABR1M0W7_9PEZI</name>
<gene>
    <name evidence="1" type="ORF">J3D65DRAFT_619458</name>
</gene>
<protein>
    <recommendedName>
        <fullName evidence="3">Secreted protein</fullName>
    </recommendedName>
</protein>
<keyword evidence="2" id="KW-1185">Reference proteome</keyword>
<dbReference type="GeneID" id="92032659"/>
<evidence type="ECO:0008006" key="3">
    <source>
        <dbReference type="Google" id="ProtNLM"/>
    </source>
</evidence>
<dbReference type="RefSeq" id="XP_066656958.1">
    <property type="nucleotide sequence ID" value="XM_066799753.1"/>
</dbReference>
<proteinExistence type="predicted"/>
<organism evidence="1 2">
    <name type="scientific">Phyllosticta citribraziliensis</name>
    <dbReference type="NCBI Taxonomy" id="989973"/>
    <lineage>
        <taxon>Eukaryota</taxon>
        <taxon>Fungi</taxon>
        <taxon>Dikarya</taxon>
        <taxon>Ascomycota</taxon>
        <taxon>Pezizomycotina</taxon>
        <taxon>Dothideomycetes</taxon>
        <taxon>Dothideomycetes incertae sedis</taxon>
        <taxon>Botryosphaeriales</taxon>
        <taxon>Phyllostictaceae</taxon>
        <taxon>Phyllosticta</taxon>
    </lineage>
</organism>
<evidence type="ECO:0000313" key="1">
    <source>
        <dbReference type="EMBL" id="KAK7539687.1"/>
    </source>
</evidence>
<sequence>MPYIPAKFPPLMVSVMIMMRGCWTRSLGEKKKVGMALIYLEKRCVGGSRLCDGRRGLVEPRDIWDEGTASGTS</sequence>
<dbReference type="EMBL" id="JBBPEH010000004">
    <property type="protein sequence ID" value="KAK7539687.1"/>
    <property type="molecule type" value="Genomic_DNA"/>
</dbReference>
<reference evidence="1 2" key="1">
    <citation type="submission" date="2024-04" db="EMBL/GenBank/DDBJ databases">
        <title>Phyllosticta paracitricarpa is synonymous to the EU quarantine fungus P. citricarpa based on phylogenomic analyses.</title>
        <authorList>
            <consortium name="Lawrence Berkeley National Laboratory"/>
            <person name="Van ingen-buijs V.A."/>
            <person name="Van westerhoven A.C."/>
            <person name="Haridas S."/>
            <person name="Skiadas P."/>
            <person name="Martin F."/>
            <person name="Groenewald J.Z."/>
            <person name="Crous P.W."/>
            <person name="Seidl M.F."/>
        </authorList>
    </citation>
    <scope>NUCLEOTIDE SEQUENCE [LARGE SCALE GENOMIC DNA]</scope>
    <source>
        <strain evidence="1 2">CPC 17464</strain>
    </source>
</reference>
<dbReference type="Proteomes" id="UP001360953">
    <property type="component" value="Unassembled WGS sequence"/>
</dbReference>
<comment type="caution">
    <text evidence="1">The sequence shown here is derived from an EMBL/GenBank/DDBJ whole genome shotgun (WGS) entry which is preliminary data.</text>
</comment>
<evidence type="ECO:0000313" key="2">
    <source>
        <dbReference type="Proteomes" id="UP001360953"/>
    </source>
</evidence>